<gene>
    <name evidence="2" type="ORF">EGW08_018894</name>
</gene>
<comment type="caution">
    <text evidence="2">The sequence shown here is derived from an EMBL/GenBank/DDBJ whole genome shotgun (WGS) entry which is preliminary data.</text>
</comment>
<sequence length="302" mass="32482">MDLPGASKFGNSESSTPTKASSCIHCEIAHRKAQVGNHSPQTRMPLDGKLHRPVLFEHIRTKPRPRSRSKSKLTFPNSKFLSLSTQNLNSTTLFQRTSPPSFVSLCVTILILISACAVRTEAATASGSESPQSQSEVIVRVSPITSIVAMANLNSSSNSTGATARQQQQQQQQQASGEFCNIGLLVPALHHNRSGAVNPIDDMAEYLNKATYWYSASVVRNVQAALNGTLRVLRGANNATEANNNNPGGEGQSQGQGRGQGQGGRMCNVKVEWRDGGWCDEKTALGQIVALHMAQENRAFVG</sequence>
<evidence type="ECO:0000313" key="2">
    <source>
        <dbReference type="EMBL" id="RUS73342.1"/>
    </source>
</evidence>
<accession>A0A3S0ZEU2</accession>
<evidence type="ECO:0000313" key="3">
    <source>
        <dbReference type="Proteomes" id="UP000271974"/>
    </source>
</evidence>
<feature type="compositionally biased region" description="Gly residues" evidence="1">
    <location>
        <begin position="248"/>
        <end position="264"/>
    </location>
</feature>
<dbReference type="AlphaFoldDB" id="A0A3S0ZEU2"/>
<feature type="non-terminal residue" evidence="2">
    <location>
        <position position="302"/>
    </location>
</feature>
<protein>
    <submittedName>
        <fullName evidence="2">Uncharacterized protein</fullName>
    </submittedName>
</protein>
<dbReference type="OrthoDB" id="10586047at2759"/>
<dbReference type="Proteomes" id="UP000271974">
    <property type="component" value="Unassembled WGS sequence"/>
</dbReference>
<feature type="region of interest" description="Disordered" evidence="1">
    <location>
        <begin position="239"/>
        <end position="265"/>
    </location>
</feature>
<keyword evidence="3" id="KW-1185">Reference proteome</keyword>
<dbReference type="EMBL" id="RQTK01000947">
    <property type="protein sequence ID" value="RUS73342.1"/>
    <property type="molecule type" value="Genomic_DNA"/>
</dbReference>
<proteinExistence type="predicted"/>
<organism evidence="2 3">
    <name type="scientific">Elysia chlorotica</name>
    <name type="common">Eastern emerald elysia</name>
    <name type="synonym">Sea slug</name>
    <dbReference type="NCBI Taxonomy" id="188477"/>
    <lineage>
        <taxon>Eukaryota</taxon>
        <taxon>Metazoa</taxon>
        <taxon>Spiralia</taxon>
        <taxon>Lophotrochozoa</taxon>
        <taxon>Mollusca</taxon>
        <taxon>Gastropoda</taxon>
        <taxon>Heterobranchia</taxon>
        <taxon>Euthyneura</taxon>
        <taxon>Panpulmonata</taxon>
        <taxon>Sacoglossa</taxon>
        <taxon>Placobranchoidea</taxon>
        <taxon>Plakobranchidae</taxon>
        <taxon>Elysia</taxon>
    </lineage>
</organism>
<reference evidence="2 3" key="1">
    <citation type="submission" date="2019-01" db="EMBL/GenBank/DDBJ databases">
        <title>A draft genome assembly of the solar-powered sea slug Elysia chlorotica.</title>
        <authorList>
            <person name="Cai H."/>
            <person name="Li Q."/>
            <person name="Fang X."/>
            <person name="Li J."/>
            <person name="Curtis N.E."/>
            <person name="Altenburger A."/>
            <person name="Shibata T."/>
            <person name="Feng M."/>
            <person name="Maeda T."/>
            <person name="Schwartz J.A."/>
            <person name="Shigenobu S."/>
            <person name="Lundholm N."/>
            <person name="Nishiyama T."/>
            <person name="Yang H."/>
            <person name="Hasebe M."/>
            <person name="Li S."/>
            <person name="Pierce S.K."/>
            <person name="Wang J."/>
        </authorList>
    </citation>
    <scope>NUCLEOTIDE SEQUENCE [LARGE SCALE GENOMIC DNA]</scope>
    <source>
        <strain evidence="2">EC2010</strain>
        <tissue evidence="2">Whole organism of an adult</tissue>
    </source>
</reference>
<evidence type="ECO:0000256" key="1">
    <source>
        <dbReference type="SAM" id="MobiDB-lite"/>
    </source>
</evidence>
<name>A0A3S0ZEU2_ELYCH</name>